<dbReference type="GO" id="GO:0032202">
    <property type="term" value="P:telomere assembly"/>
    <property type="evidence" value="ECO:0007669"/>
    <property type="project" value="EnsemblFungi"/>
</dbReference>
<dbReference type="SUPFAM" id="SSF52540">
    <property type="entry name" value="P-loop containing nucleoside triphosphate hydrolases"/>
    <property type="match status" value="1"/>
</dbReference>
<dbReference type="CDD" id="cd17923">
    <property type="entry name" value="DEXHc_Hrq1-like"/>
    <property type="match status" value="1"/>
</dbReference>
<keyword evidence="1" id="KW-0547">Nucleotide-binding</keyword>
<dbReference type="GO" id="GO:0042275">
    <property type="term" value="P:error-free postreplication DNA repair"/>
    <property type="evidence" value="ECO:0007669"/>
    <property type="project" value="EnsemblFungi"/>
</dbReference>
<dbReference type="EMBL" id="MCGE01000045">
    <property type="protein sequence ID" value="ORZ05234.1"/>
    <property type="molecule type" value="Genomic_DNA"/>
</dbReference>
<evidence type="ECO:0000256" key="1">
    <source>
        <dbReference type="ARBA" id="ARBA00022741"/>
    </source>
</evidence>
<dbReference type="GO" id="GO:0005524">
    <property type="term" value="F:ATP binding"/>
    <property type="evidence" value="ECO:0007669"/>
    <property type="project" value="UniProtKB-KW"/>
</dbReference>
<dbReference type="GO" id="GO:0008047">
    <property type="term" value="F:enzyme activator activity"/>
    <property type="evidence" value="ECO:0007669"/>
    <property type="project" value="EnsemblFungi"/>
</dbReference>
<accession>A0A1X2HYL2</accession>
<dbReference type="GO" id="GO:0036297">
    <property type="term" value="P:interstrand cross-link repair"/>
    <property type="evidence" value="ECO:0007669"/>
    <property type="project" value="EnsemblFungi"/>
</dbReference>
<protein>
    <submittedName>
        <fullName evidence="5">p-loop containing nucleoside triphosphate hydrolase protein</fullName>
    </submittedName>
</protein>
<dbReference type="GO" id="GO:0005634">
    <property type="term" value="C:nucleus"/>
    <property type="evidence" value="ECO:0007669"/>
    <property type="project" value="TreeGrafter"/>
</dbReference>
<dbReference type="InterPro" id="IPR014001">
    <property type="entry name" value="Helicase_ATP-bd"/>
</dbReference>
<keyword evidence="5" id="KW-0378">Hydrolase</keyword>
<dbReference type="GO" id="GO:0042162">
    <property type="term" value="F:telomeric DNA binding"/>
    <property type="evidence" value="ECO:0007669"/>
    <property type="project" value="EnsemblFungi"/>
</dbReference>
<evidence type="ECO:0000313" key="5">
    <source>
        <dbReference type="EMBL" id="ORZ05234.1"/>
    </source>
</evidence>
<dbReference type="InterPro" id="IPR011545">
    <property type="entry name" value="DEAD/DEAH_box_helicase_dom"/>
</dbReference>
<dbReference type="Proteomes" id="UP000193560">
    <property type="component" value="Unassembled WGS sequence"/>
</dbReference>
<evidence type="ECO:0000256" key="2">
    <source>
        <dbReference type="ARBA" id="ARBA00022840"/>
    </source>
</evidence>
<feature type="domain" description="Helicase ATP-binding" evidence="3">
    <location>
        <begin position="71"/>
        <end position="257"/>
    </location>
</feature>
<gene>
    <name evidence="5" type="ORF">BCR42DRAFT_428452</name>
</gene>
<keyword evidence="6" id="KW-1185">Reference proteome</keyword>
<comment type="caution">
    <text evidence="5">The sequence shown here is derived from an EMBL/GenBank/DDBJ whole genome shotgun (WGS) entry which is preliminary data.</text>
</comment>
<dbReference type="GO" id="GO:0032204">
    <property type="term" value="P:regulation of telomere maintenance"/>
    <property type="evidence" value="ECO:0007669"/>
    <property type="project" value="EnsemblFungi"/>
</dbReference>
<dbReference type="STRING" id="90262.A0A1X2HYL2"/>
<dbReference type="PANTHER" id="PTHR47957">
    <property type="entry name" value="ATP-DEPENDENT HELICASE HRQ1"/>
    <property type="match status" value="1"/>
</dbReference>
<dbReference type="Pfam" id="PF22982">
    <property type="entry name" value="WHD_HRQ1"/>
    <property type="match status" value="1"/>
</dbReference>
<feature type="domain" description="Helicase C-terminal" evidence="4">
    <location>
        <begin position="296"/>
        <end position="450"/>
    </location>
</feature>
<dbReference type="InterPro" id="IPR018973">
    <property type="entry name" value="MZB"/>
</dbReference>
<dbReference type="GO" id="GO:0003697">
    <property type="term" value="F:single-stranded DNA binding"/>
    <property type="evidence" value="ECO:0007669"/>
    <property type="project" value="EnsemblFungi"/>
</dbReference>
<dbReference type="InterPro" id="IPR001650">
    <property type="entry name" value="Helicase_C-like"/>
</dbReference>
<evidence type="ECO:0000313" key="6">
    <source>
        <dbReference type="Proteomes" id="UP000193560"/>
    </source>
</evidence>
<evidence type="ECO:0000259" key="4">
    <source>
        <dbReference type="PROSITE" id="PS51194"/>
    </source>
</evidence>
<dbReference type="AlphaFoldDB" id="A0A1X2HYL2"/>
<dbReference type="GO" id="GO:0016787">
    <property type="term" value="F:hydrolase activity"/>
    <property type="evidence" value="ECO:0007669"/>
    <property type="project" value="UniProtKB-KW"/>
</dbReference>
<dbReference type="PROSITE" id="PS51192">
    <property type="entry name" value="HELICASE_ATP_BIND_1"/>
    <property type="match status" value="1"/>
</dbReference>
<dbReference type="Gene3D" id="3.40.50.300">
    <property type="entry name" value="P-loop containing nucleotide triphosphate hydrolases"/>
    <property type="match status" value="2"/>
</dbReference>
<dbReference type="InterPro" id="IPR027417">
    <property type="entry name" value="P-loop_NTPase"/>
</dbReference>
<dbReference type="Pfam" id="PF00271">
    <property type="entry name" value="Helicase_C"/>
    <property type="match status" value="1"/>
</dbReference>
<reference evidence="5 6" key="1">
    <citation type="submission" date="2016-07" db="EMBL/GenBank/DDBJ databases">
        <title>Pervasive Adenine N6-methylation of Active Genes in Fungi.</title>
        <authorList>
            <consortium name="DOE Joint Genome Institute"/>
            <person name="Mondo S.J."/>
            <person name="Dannebaum R.O."/>
            <person name="Kuo R.C."/>
            <person name="Labutti K."/>
            <person name="Haridas S."/>
            <person name="Kuo A."/>
            <person name="Salamov A."/>
            <person name="Ahrendt S.R."/>
            <person name="Lipzen A."/>
            <person name="Sullivan W."/>
            <person name="Andreopoulos W.B."/>
            <person name="Clum A."/>
            <person name="Lindquist E."/>
            <person name="Daum C."/>
            <person name="Ramamoorthy G.K."/>
            <person name="Gryganskyi A."/>
            <person name="Culley D."/>
            <person name="Magnuson J.K."/>
            <person name="James T.Y."/>
            <person name="O'Malley M.A."/>
            <person name="Stajich J.E."/>
            <person name="Spatafora J.W."/>
            <person name="Visel A."/>
            <person name="Grigoriev I.V."/>
        </authorList>
    </citation>
    <scope>NUCLEOTIDE SEQUENCE [LARGE SCALE GENOMIC DNA]</scope>
    <source>
        <strain evidence="5 6">NRRL 1336</strain>
    </source>
</reference>
<dbReference type="GO" id="GO:0043138">
    <property type="term" value="F:3'-5' DNA helicase activity"/>
    <property type="evidence" value="ECO:0007669"/>
    <property type="project" value="EnsemblFungi"/>
</dbReference>
<dbReference type="CDD" id="cd18797">
    <property type="entry name" value="SF2_C_Hrq"/>
    <property type="match status" value="1"/>
</dbReference>
<dbReference type="PANTHER" id="PTHR47957:SF3">
    <property type="entry name" value="ATP-DEPENDENT HELICASE HRQ1"/>
    <property type="match status" value="1"/>
</dbReference>
<keyword evidence="2" id="KW-0067">ATP-binding</keyword>
<sequence>MDNVSSIETVLAEMRQKPFYHGQLGQDIYQTTLPAKSAQYGTVNSSFSSIINDALKDQNIHQLYLHQAEAINGFKKGKNVITSTSTASGKSLIYQIAILETLQQNPSARSLLVFPTKALAQDQRRSLLNWLLSIPSLGADIKISTYDGDTPIDQRATIRASSNIILTNPDMLHFSILPNAAKYWNNFFYSLKLVVIDEIHVYHGAFGANMAFILRRLRRLTNEYFHNNQIQFISCSATISHPERHMEQLVGVSNVLSIKEDGAPSALKKMVVWNPPIIDANSPQVLRRGAIAETADILEFLMSRKMRTIVFCKIRKTCELLMKQMREHLEKSQRQDLLSKVYSYRGGYMPSTRRRIEQQMFRGDLLAIIATNALELGIDIGELDAVIMVGVPWSMSNFWQQSGRAGRRNNESLTMVVVDQNPMDQYYVKHPQELFTKNIPPFSLELDKSTILNGHLQCAAQELPISINRDEKYFGSKLSSLCHDNLIFLPDVNVYRPHPSRSDNPWQYVNIRGMMEEETYAIVDVTDSKKKNILEEIEATRAPFEIYVGAIFIHQGRSYLVDDVNVDKRYATVHLVKVDWITRQRDFTNVNVLETKKRKPILAEPSFPYVSFGNVEIETVVFGYHKLDRRNRILDSVDIYMDPITRNGLGLWVDVSSQTIRKLEEYEIDPMAAVHAASHMLLLLSPRITNSVSSEIRTECKSPHATRKRPNRVVIYEATPCGILHQIYDSFEFLVKACQQQIDSCECSCGCPKCVYLSSCTEQNVLCSKLGAQFIFRSLLNMELPKVCS</sequence>
<name>A0A1X2HYL2_9FUNG</name>
<dbReference type="Pfam" id="PF00270">
    <property type="entry name" value="DEAD"/>
    <property type="match status" value="1"/>
</dbReference>
<proteinExistence type="predicted"/>
<dbReference type="Pfam" id="PF09369">
    <property type="entry name" value="MZB"/>
    <property type="match status" value="1"/>
</dbReference>
<evidence type="ECO:0000259" key="3">
    <source>
        <dbReference type="PROSITE" id="PS51192"/>
    </source>
</evidence>
<dbReference type="InterPro" id="IPR055227">
    <property type="entry name" value="HRQ1_WHD"/>
</dbReference>
<dbReference type="GO" id="GO:0006289">
    <property type="term" value="P:nucleotide-excision repair"/>
    <property type="evidence" value="ECO:0007669"/>
    <property type="project" value="EnsemblFungi"/>
</dbReference>
<dbReference type="PROSITE" id="PS51194">
    <property type="entry name" value="HELICASE_CTER"/>
    <property type="match status" value="1"/>
</dbReference>
<organism evidence="5 6">
    <name type="scientific">Absidia repens</name>
    <dbReference type="NCBI Taxonomy" id="90262"/>
    <lineage>
        <taxon>Eukaryota</taxon>
        <taxon>Fungi</taxon>
        <taxon>Fungi incertae sedis</taxon>
        <taxon>Mucoromycota</taxon>
        <taxon>Mucoromycotina</taxon>
        <taxon>Mucoromycetes</taxon>
        <taxon>Mucorales</taxon>
        <taxon>Cunninghamellaceae</taxon>
        <taxon>Absidia</taxon>
    </lineage>
</organism>
<dbReference type="SMART" id="SM00490">
    <property type="entry name" value="HELICc"/>
    <property type="match status" value="1"/>
</dbReference>
<dbReference type="SMART" id="SM00487">
    <property type="entry name" value="DEXDc"/>
    <property type="match status" value="1"/>
</dbReference>
<dbReference type="OrthoDB" id="18781at2759"/>